<feature type="binding site" description="covalent" evidence="13">
    <location>
        <position position="56"/>
    </location>
    <ligand>
        <name>heme</name>
        <dbReference type="ChEBI" id="CHEBI:30413"/>
        <label>1</label>
    </ligand>
</feature>
<dbReference type="Pfam" id="PF03264">
    <property type="entry name" value="Cytochrom_NNT"/>
    <property type="match status" value="1"/>
</dbReference>
<evidence type="ECO:0000256" key="11">
    <source>
        <dbReference type="ARBA" id="ARBA00023136"/>
    </source>
</evidence>
<dbReference type="PANTHER" id="PTHR30333:SF3">
    <property type="entry name" value="CYTOCHROME C-TYPE PROTEIN TORY"/>
    <property type="match status" value="1"/>
</dbReference>
<evidence type="ECO:0000256" key="3">
    <source>
        <dbReference type="ARBA" id="ARBA00022448"/>
    </source>
</evidence>
<keyword evidence="11 15" id="KW-0472">Membrane</keyword>
<keyword evidence="4" id="KW-1003">Cell membrane</keyword>
<evidence type="ECO:0000259" key="16">
    <source>
        <dbReference type="Pfam" id="PF03264"/>
    </source>
</evidence>
<dbReference type="PIRSF" id="PIRSF000013">
    <property type="entry name" value="4_hem_cytochrm_NapC"/>
    <property type="match status" value="1"/>
</dbReference>
<dbReference type="InterPro" id="IPR038266">
    <property type="entry name" value="NapC/NirT_cytc_sf"/>
</dbReference>
<dbReference type="Proteomes" id="UP000480275">
    <property type="component" value="Unassembled WGS sequence"/>
</dbReference>
<feature type="binding site" description="axial binding residue" evidence="14">
    <location>
        <position position="183"/>
    </location>
    <ligand>
        <name>heme</name>
        <dbReference type="ChEBI" id="CHEBI:30413"/>
        <label>2</label>
    </ligand>
    <ligandPart>
        <name>Fe</name>
        <dbReference type="ChEBI" id="CHEBI:18248"/>
    </ligandPart>
</feature>
<evidence type="ECO:0000256" key="13">
    <source>
        <dbReference type="PIRSR" id="PIRSR000013-1"/>
    </source>
</evidence>
<feature type="binding site" description="covalent" evidence="13">
    <location>
        <position position="142"/>
    </location>
    <ligand>
        <name>heme</name>
        <dbReference type="ChEBI" id="CHEBI:30413"/>
        <label>3</label>
    </ligand>
</feature>
<keyword evidence="7 12" id="KW-0479">Metal-binding</keyword>
<keyword evidence="8 12" id="KW-0249">Electron transport</keyword>
<feature type="binding site" description="axial binding residue" evidence="14">
    <location>
        <position position="104"/>
    </location>
    <ligand>
        <name>heme</name>
        <dbReference type="ChEBI" id="CHEBI:30413"/>
        <label>1</label>
    </ligand>
    <ligandPart>
        <name>Fe</name>
        <dbReference type="ChEBI" id="CHEBI:18248"/>
    </ligandPart>
</feature>
<keyword evidence="10 12" id="KW-0408">Iron</keyword>
<comment type="similarity">
    <text evidence="2">Belongs to the NapC/NirT/NrfH family.</text>
</comment>
<dbReference type="GO" id="GO:0005886">
    <property type="term" value="C:plasma membrane"/>
    <property type="evidence" value="ECO:0007669"/>
    <property type="project" value="UniProtKB-SubCell"/>
</dbReference>
<evidence type="ECO:0000256" key="14">
    <source>
        <dbReference type="PIRSR" id="PIRSR000013-2"/>
    </source>
</evidence>
<comment type="cofactor">
    <cofactor evidence="13">
        <name>heme</name>
        <dbReference type="ChEBI" id="CHEBI:30413"/>
    </cofactor>
    <text evidence="13">Binds 4 heme groups per subunit.</text>
</comment>
<accession>A0A6L5JX53</accession>
<dbReference type="Gene3D" id="1.10.3820.10">
    <property type="entry name" value="Di-heme elbow motif domain"/>
    <property type="match status" value="1"/>
</dbReference>
<evidence type="ECO:0000313" key="18">
    <source>
        <dbReference type="Proteomes" id="UP000480275"/>
    </source>
</evidence>
<evidence type="ECO:0000256" key="7">
    <source>
        <dbReference type="ARBA" id="ARBA00022723"/>
    </source>
</evidence>
<evidence type="ECO:0000256" key="4">
    <source>
        <dbReference type="ARBA" id="ARBA00022475"/>
    </source>
</evidence>
<dbReference type="InterPro" id="IPR024717">
    <property type="entry name" value="NapC/NirT/NrfH"/>
</dbReference>
<dbReference type="PANTHER" id="PTHR30333">
    <property type="entry name" value="CYTOCHROME C-TYPE PROTEIN"/>
    <property type="match status" value="1"/>
</dbReference>
<evidence type="ECO:0000256" key="15">
    <source>
        <dbReference type="SAM" id="Phobius"/>
    </source>
</evidence>
<keyword evidence="3 12" id="KW-0813">Transport</keyword>
<dbReference type="GO" id="GO:0019333">
    <property type="term" value="P:denitrification pathway"/>
    <property type="evidence" value="ECO:0007669"/>
    <property type="project" value="InterPro"/>
</dbReference>
<comment type="caution">
    <text evidence="17">The sequence shown here is derived from an EMBL/GenBank/DDBJ whole genome shotgun (WGS) entry which is preliminary data.</text>
</comment>
<evidence type="ECO:0000256" key="12">
    <source>
        <dbReference type="PIRNR" id="PIRNR000013"/>
    </source>
</evidence>
<keyword evidence="9 15" id="KW-1133">Transmembrane helix</keyword>
<feature type="binding site" description="covalent" evidence="13">
    <location>
        <position position="85"/>
    </location>
    <ligand>
        <name>heme</name>
        <dbReference type="ChEBI" id="CHEBI:30413"/>
        <label>2</label>
    </ligand>
</feature>
<evidence type="ECO:0000256" key="2">
    <source>
        <dbReference type="ARBA" id="ARBA00007395"/>
    </source>
</evidence>
<evidence type="ECO:0000256" key="8">
    <source>
        <dbReference type="ARBA" id="ARBA00022982"/>
    </source>
</evidence>
<feature type="binding site" description="covalent" evidence="13">
    <location>
        <position position="145"/>
    </location>
    <ligand>
        <name>heme</name>
        <dbReference type="ChEBI" id="CHEBI:30413"/>
        <label>3</label>
    </ligand>
</feature>
<dbReference type="InterPro" id="IPR036280">
    <property type="entry name" value="Multihaem_cyt_sf"/>
</dbReference>
<evidence type="ECO:0000256" key="6">
    <source>
        <dbReference type="ARBA" id="ARBA00022692"/>
    </source>
</evidence>
<dbReference type="GO" id="GO:0046872">
    <property type="term" value="F:metal ion binding"/>
    <property type="evidence" value="ECO:0007669"/>
    <property type="project" value="UniProtKB-KW"/>
</dbReference>
<feature type="binding site" description="covalent" evidence="13">
    <location>
        <position position="174"/>
    </location>
    <ligand>
        <name>heme</name>
        <dbReference type="ChEBI" id="CHEBI:30413"/>
        <label>4</label>
    </ligand>
</feature>
<feature type="binding site" description="covalent" evidence="13">
    <location>
        <position position="177"/>
    </location>
    <ligand>
        <name>heme</name>
        <dbReference type="ChEBI" id="CHEBI:30413"/>
        <label>4</label>
    </ligand>
</feature>
<dbReference type="EMBL" id="WIXJ01000003">
    <property type="protein sequence ID" value="MQY51402.1"/>
    <property type="molecule type" value="Genomic_DNA"/>
</dbReference>
<feature type="binding site" description="axial binding residue" evidence="14">
    <location>
        <position position="59"/>
    </location>
    <ligand>
        <name>heme</name>
        <dbReference type="ChEBI" id="CHEBI:30413"/>
        <label>1</label>
    </ligand>
    <ligandPart>
        <name>Fe</name>
        <dbReference type="ChEBI" id="CHEBI:18248"/>
    </ligandPart>
</feature>
<dbReference type="InterPro" id="IPR051174">
    <property type="entry name" value="Cytochrome_c-type_ET"/>
</dbReference>
<evidence type="ECO:0000256" key="9">
    <source>
        <dbReference type="ARBA" id="ARBA00022989"/>
    </source>
</evidence>
<feature type="domain" description="NapC/NirT cytochrome c N-terminal" evidence="16">
    <location>
        <begin position="15"/>
        <end position="187"/>
    </location>
</feature>
<dbReference type="GO" id="GO:0009061">
    <property type="term" value="P:anaerobic respiration"/>
    <property type="evidence" value="ECO:0007669"/>
    <property type="project" value="TreeGrafter"/>
</dbReference>
<feature type="binding site" evidence="13">
    <location>
        <position position="82"/>
    </location>
    <ligand>
        <name>a menaquinol</name>
        <dbReference type="ChEBI" id="CHEBI:18151"/>
    </ligand>
</feature>
<sequence length="193" mass="21367">MFQEKSGFWASLIRPSSRFSVLTLLLVGIVLGLALIAGTHLTFEATSSPEFCSNSCHEMQTPVAEYQQSPHYSNRSGVRAHCADCHIPKQLLPKLETKVKSSAELWGKITGSLDTPEKFAARRLELAQHEWARMKANDSRECRNCHTVDGMSAEKQTPRATAMHALIGEDGRTCIDCHKGIAHHLPDNMPEGD</sequence>
<evidence type="ECO:0000256" key="1">
    <source>
        <dbReference type="ARBA" id="ARBA00004162"/>
    </source>
</evidence>
<dbReference type="GO" id="GO:0020037">
    <property type="term" value="F:heme binding"/>
    <property type="evidence" value="ECO:0007669"/>
    <property type="project" value="InterPro"/>
</dbReference>
<name>A0A6L5JX53_RHOTE</name>
<feature type="binding site" description="axial binding residue" evidence="14">
    <location>
        <position position="86"/>
    </location>
    <ligand>
        <name>heme</name>
        <dbReference type="ChEBI" id="CHEBI:30413"/>
        <label>2</label>
    </ligand>
    <ligandPart>
        <name>Fe</name>
        <dbReference type="ChEBI" id="CHEBI:18248"/>
    </ligandPart>
</feature>
<dbReference type="InterPro" id="IPR005126">
    <property type="entry name" value="NapC/NirT_cyt_c_N"/>
</dbReference>
<dbReference type="SUPFAM" id="SSF48695">
    <property type="entry name" value="Multiheme cytochromes"/>
    <property type="match status" value="1"/>
</dbReference>
<dbReference type="OrthoDB" id="9782159at2"/>
<dbReference type="AlphaFoldDB" id="A0A6L5JX53"/>
<dbReference type="FunFam" id="1.10.3820.10:FF:000001">
    <property type="entry name" value="Cytochrome c-type protein"/>
    <property type="match status" value="1"/>
</dbReference>
<dbReference type="GO" id="GO:0009055">
    <property type="term" value="F:electron transfer activity"/>
    <property type="evidence" value="ECO:0007669"/>
    <property type="project" value="TreeGrafter"/>
</dbReference>
<organism evidence="17 18">
    <name type="scientific">Rhodocyclus tenuis</name>
    <name type="common">Rhodospirillum tenue</name>
    <dbReference type="NCBI Taxonomy" id="1066"/>
    <lineage>
        <taxon>Bacteria</taxon>
        <taxon>Pseudomonadati</taxon>
        <taxon>Pseudomonadota</taxon>
        <taxon>Betaproteobacteria</taxon>
        <taxon>Rhodocyclales</taxon>
        <taxon>Rhodocyclaceae</taxon>
        <taxon>Rhodocyclus</taxon>
    </lineage>
</organism>
<reference evidence="17 18" key="1">
    <citation type="submission" date="2019-10" db="EMBL/GenBank/DDBJ databases">
        <title>Whole-genome sequence of the purple nonsulfur photosynthetic bacterium Rhodocyclus tenuis.</title>
        <authorList>
            <person name="Kyndt J.A."/>
            <person name="Meyer T.E."/>
        </authorList>
    </citation>
    <scope>NUCLEOTIDE SEQUENCE [LARGE SCALE GENOMIC DNA]</scope>
    <source>
        <strain evidence="17 18">DSM 110</strain>
    </source>
</reference>
<keyword evidence="5 12" id="KW-0349">Heme</keyword>
<feature type="binding site" description="axial binding residue" evidence="14">
    <location>
        <position position="146"/>
    </location>
    <ligand>
        <name>heme</name>
        <dbReference type="ChEBI" id="CHEBI:30413"/>
        <label>3</label>
    </ligand>
    <ligandPart>
        <name>Fe</name>
        <dbReference type="ChEBI" id="CHEBI:18248"/>
    </ligandPart>
</feature>
<feature type="transmembrane region" description="Helical" evidence="15">
    <location>
        <begin position="21"/>
        <end position="43"/>
    </location>
</feature>
<feature type="binding site" description="axial binding residue" evidence="14">
    <location>
        <position position="178"/>
    </location>
    <ligand>
        <name>heme</name>
        <dbReference type="ChEBI" id="CHEBI:30413"/>
        <label>4</label>
    </ligand>
    <ligandPart>
        <name>Fe</name>
        <dbReference type="ChEBI" id="CHEBI:18248"/>
    </ligandPart>
</feature>
<evidence type="ECO:0000313" key="17">
    <source>
        <dbReference type="EMBL" id="MQY51402.1"/>
    </source>
</evidence>
<protein>
    <recommendedName>
        <fullName evidence="12">Cytochrome c-type protein</fullName>
    </recommendedName>
</protein>
<evidence type="ECO:0000256" key="10">
    <source>
        <dbReference type="ARBA" id="ARBA00023004"/>
    </source>
</evidence>
<comment type="subcellular location">
    <subcellularLocation>
        <location evidence="1">Cell membrane</location>
        <topology evidence="1">Single-pass membrane protein</topology>
    </subcellularLocation>
</comment>
<proteinExistence type="inferred from homology"/>
<evidence type="ECO:0000256" key="5">
    <source>
        <dbReference type="ARBA" id="ARBA00022617"/>
    </source>
</evidence>
<gene>
    <name evidence="17" type="ORF">GHK24_06405</name>
</gene>
<feature type="binding site" description="covalent" evidence="13">
    <location>
        <position position="52"/>
    </location>
    <ligand>
        <name>heme</name>
        <dbReference type="ChEBI" id="CHEBI:30413"/>
        <label>1</label>
    </ligand>
</feature>
<keyword evidence="6 15" id="KW-0812">Transmembrane</keyword>
<comment type="PTM">
    <text evidence="12">Binds 4 heme groups per subunit.</text>
</comment>